<evidence type="ECO:0000256" key="1">
    <source>
        <dbReference type="SAM" id="MobiDB-lite"/>
    </source>
</evidence>
<protein>
    <submittedName>
        <fullName evidence="2">Uncharacterized protein</fullName>
    </submittedName>
</protein>
<accession>A0A813IEI8</accession>
<proteinExistence type="predicted"/>
<gene>
    <name evidence="2" type="ORF">PGLA2088_LOCUS7556</name>
</gene>
<feature type="region of interest" description="Disordered" evidence="1">
    <location>
        <begin position="39"/>
        <end position="73"/>
    </location>
</feature>
<comment type="caution">
    <text evidence="2">The sequence shown here is derived from an EMBL/GenBank/DDBJ whole genome shotgun (WGS) entry which is preliminary data.</text>
</comment>
<evidence type="ECO:0000313" key="3">
    <source>
        <dbReference type="Proteomes" id="UP000626109"/>
    </source>
</evidence>
<organism evidence="2 3">
    <name type="scientific">Polarella glacialis</name>
    <name type="common">Dinoflagellate</name>
    <dbReference type="NCBI Taxonomy" id="89957"/>
    <lineage>
        <taxon>Eukaryota</taxon>
        <taxon>Sar</taxon>
        <taxon>Alveolata</taxon>
        <taxon>Dinophyceae</taxon>
        <taxon>Suessiales</taxon>
        <taxon>Suessiaceae</taxon>
        <taxon>Polarella</taxon>
    </lineage>
</organism>
<dbReference type="Proteomes" id="UP000626109">
    <property type="component" value="Unassembled WGS sequence"/>
</dbReference>
<dbReference type="EMBL" id="CAJNNW010007905">
    <property type="protein sequence ID" value="CAE8649589.1"/>
    <property type="molecule type" value="Genomic_DNA"/>
</dbReference>
<name>A0A813IEI8_POLGL</name>
<reference evidence="2" key="1">
    <citation type="submission" date="2021-02" db="EMBL/GenBank/DDBJ databases">
        <authorList>
            <person name="Dougan E. K."/>
            <person name="Rhodes N."/>
            <person name="Thang M."/>
            <person name="Chan C."/>
        </authorList>
    </citation>
    <scope>NUCLEOTIDE SEQUENCE</scope>
</reference>
<evidence type="ECO:0000313" key="2">
    <source>
        <dbReference type="EMBL" id="CAE8649589.1"/>
    </source>
</evidence>
<dbReference type="AlphaFoldDB" id="A0A813IEI8"/>
<sequence>MLQAITAQKADATTYVTERRTRIVSAKAAAASFQTSETPFSIGATAEPPPLPDESFATPGATAEPAPLPDESFATPRRKLHTGMYVGEGSPSQYPVPVPFGEGLQVSGATLIPGGAMPALLPVPGAAPIPRGAMPALSPAPGLLPTPVPGGAIPALPPMPAQLPVTGPMPAPFPGGAPVSTAASPVSSVDPMLLQFMQQQQQQATLMNSLMQLMQQ</sequence>